<feature type="compositionally biased region" description="Basic and acidic residues" evidence="1">
    <location>
        <begin position="60"/>
        <end position="69"/>
    </location>
</feature>
<comment type="caution">
    <text evidence="2">The sequence shown here is derived from an EMBL/GenBank/DDBJ whole genome shotgun (WGS) entry which is preliminary data.</text>
</comment>
<sequence length="118" mass="13692">MHKVEKNKLMPNWEGPFRVTESVGRGAYRLEHLDGQPIPQTDPGSDSHKLQDPKWTAIETDPRSDLRKLQDPKRTAIETNLRSDLFKLQDLERTAIETDPRSDEEKTAWKAKQNDRNT</sequence>
<protein>
    <submittedName>
        <fullName evidence="2">Uncharacterized protein</fullName>
    </submittedName>
</protein>
<accession>A0A371EL48</accession>
<evidence type="ECO:0000313" key="2">
    <source>
        <dbReference type="EMBL" id="RDX66760.1"/>
    </source>
</evidence>
<name>A0A371EL48_MUCPR</name>
<evidence type="ECO:0000313" key="3">
    <source>
        <dbReference type="Proteomes" id="UP000257109"/>
    </source>
</evidence>
<gene>
    <name evidence="2" type="ORF">CR513_54447</name>
</gene>
<feature type="region of interest" description="Disordered" evidence="1">
    <location>
        <begin position="90"/>
        <end position="118"/>
    </location>
</feature>
<reference evidence="2" key="1">
    <citation type="submission" date="2018-05" db="EMBL/GenBank/DDBJ databases">
        <title>Draft genome of Mucuna pruriens seed.</title>
        <authorList>
            <person name="Nnadi N.E."/>
            <person name="Vos R."/>
            <person name="Hasami M.H."/>
            <person name="Devisetty U.K."/>
            <person name="Aguiy J.C."/>
        </authorList>
    </citation>
    <scope>NUCLEOTIDE SEQUENCE [LARGE SCALE GENOMIC DNA]</scope>
    <source>
        <strain evidence="2">JCA_2017</strain>
    </source>
</reference>
<feature type="non-terminal residue" evidence="2">
    <location>
        <position position="1"/>
    </location>
</feature>
<keyword evidence="3" id="KW-1185">Reference proteome</keyword>
<dbReference type="AlphaFoldDB" id="A0A371EL48"/>
<dbReference type="OrthoDB" id="1433117at2759"/>
<dbReference type="EMBL" id="QJKJ01013287">
    <property type="protein sequence ID" value="RDX66760.1"/>
    <property type="molecule type" value="Genomic_DNA"/>
</dbReference>
<proteinExistence type="predicted"/>
<feature type="region of interest" description="Disordered" evidence="1">
    <location>
        <begin position="28"/>
        <end position="69"/>
    </location>
</feature>
<evidence type="ECO:0000256" key="1">
    <source>
        <dbReference type="SAM" id="MobiDB-lite"/>
    </source>
</evidence>
<organism evidence="2 3">
    <name type="scientific">Mucuna pruriens</name>
    <name type="common">Velvet bean</name>
    <name type="synonym">Dolichos pruriens</name>
    <dbReference type="NCBI Taxonomy" id="157652"/>
    <lineage>
        <taxon>Eukaryota</taxon>
        <taxon>Viridiplantae</taxon>
        <taxon>Streptophyta</taxon>
        <taxon>Embryophyta</taxon>
        <taxon>Tracheophyta</taxon>
        <taxon>Spermatophyta</taxon>
        <taxon>Magnoliopsida</taxon>
        <taxon>eudicotyledons</taxon>
        <taxon>Gunneridae</taxon>
        <taxon>Pentapetalae</taxon>
        <taxon>rosids</taxon>
        <taxon>fabids</taxon>
        <taxon>Fabales</taxon>
        <taxon>Fabaceae</taxon>
        <taxon>Papilionoideae</taxon>
        <taxon>50 kb inversion clade</taxon>
        <taxon>NPAAA clade</taxon>
        <taxon>indigoferoid/millettioid clade</taxon>
        <taxon>Phaseoleae</taxon>
        <taxon>Mucuna</taxon>
    </lineage>
</organism>
<dbReference type="Proteomes" id="UP000257109">
    <property type="component" value="Unassembled WGS sequence"/>
</dbReference>